<evidence type="ECO:0000256" key="5">
    <source>
        <dbReference type="ARBA" id="ARBA00023295"/>
    </source>
</evidence>
<dbReference type="Gene3D" id="3.20.20.80">
    <property type="entry name" value="Glycosidases"/>
    <property type="match status" value="1"/>
</dbReference>
<dbReference type="InterPro" id="IPR008979">
    <property type="entry name" value="Galactose-bd-like_sf"/>
</dbReference>
<dbReference type="Pfam" id="PF00754">
    <property type="entry name" value="F5_F8_type_C"/>
    <property type="match status" value="2"/>
</dbReference>
<dbReference type="AlphaFoldDB" id="A0A1J5RIB9"/>
<dbReference type="EMBL" id="MLJW01000250">
    <property type="protein sequence ID" value="OIQ91743.1"/>
    <property type="molecule type" value="Genomic_DNA"/>
</dbReference>
<evidence type="ECO:0000256" key="4">
    <source>
        <dbReference type="ARBA" id="ARBA00022801"/>
    </source>
</evidence>
<comment type="caution">
    <text evidence="7">The sequence shown here is derived from an EMBL/GenBank/DDBJ whole genome shotgun (WGS) entry which is preliminary data.</text>
</comment>
<dbReference type="GO" id="GO:0006004">
    <property type="term" value="P:fucose metabolic process"/>
    <property type="evidence" value="ECO:0007669"/>
    <property type="project" value="TreeGrafter"/>
</dbReference>
<dbReference type="Pfam" id="PF01120">
    <property type="entry name" value="Alpha_L_fucos"/>
    <property type="match status" value="2"/>
</dbReference>
<dbReference type="GO" id="GO:0016139">
    <property type="term" value="P:glycoside catabolic process"/>
    <property type="evidence" value="ECO:0007669"/>
    <property type="project" value="TreeGrafter"/>
</dbReference>
<dbReference type="SUPFAM" id="SSF51445">
    <property type="entry name" value="(Trans)glycosidases"/>
    <property type="match status" value="1"/>
</dbReference>
<feature type="domain" description="F5/8 type C" evidence="6">
    <location>
        <begin position="615"/>
        <end position="777"/>
    </location>
</feature>
<dbReference type="InterPro" id="IPR059177">
    <property type="entry name" value="GH29D-like_dom"/>
</dbReference>
<dbReference type="InterPro" id="IPR057739">
    <property type="entry name" value="Glyco_hydro_29_N"/>
</dbReference>
<dbReference type="PANTHER" id="PTHR10030">
    <property type="entry name" value="ALPHA-L-FUCOSIDASE"/>
    <property type="match status" value="1"/>
</dbReference>
<keyword evidence="4 7" id="KW-0378">Hydrolase</keyword>
<dbReference type="PANTHER" id="PTHR10030:SF37">
    <property type="entry name" value="ALPHA-L-FUCOSIDASE-RELATED"/>
    <property type="match status" value="1"/>
</dbReference>
<gene>
    <name evidence="7" type="primary">nedA_3</name>
    <name evidence="7" type="ORF">GALL_263250</name>
</gene>
<organism evidence="7">
    <name type="scientific">mine drainage metagenome</name>
    <dbReference type="NCBI Taxonomy" id="410659"/>
    <lineage>
        <taxon>unclassified sequences</taxon>
        <taxon>metagenomes</taxon>
        <taxon>ecological metagenomes</taxon>
    </lineage>
</organism>
<dbReference type="Pfam" id="PF13290">
    <property type="entry name" value="CHB_HEX_C_1"/>
    <property type="match status" value="1"/>
</dbReference>
<dbReference type="InterPro" id="IPR000933">
    <property type="entry name" value="Glyco_hydro_29"/>
</dbReference>
<keyword evidence="3" id="KW-0732">Signal</keyword>
<sequence length="781" mass="84671">MMTSKIPAPNAVLSAMVSLLLLGAVQAPAAVVQTGGADSKIGYATLHVIRPGDSEAVAVEKAAKVLPRPNQTAWMRLERIFFIHFGVNTFRGVEWGNGHESPSIFNPTALDANQWIGAVKEAGGREVVLVCKHHDGFCMWPTRYTPHSVAASPWRGGKGDLVGEVAAVAHADGVKLGVYLSPADLYQLCNNPTHPGGYYGDGSPRVASVIPTDPRHFKSDPTVGRTPPSGRSSYTYVVDDYNRYFLNQLYELLTQYGPISEVWFDGANPDPRVKESYDYSAWYDLIRHLQPNAVIAVKGPEVRWVGNEGGVGRRTEWSVIPLDAPPSRFAWPDMHGEDLGGRDKLKPGTYLWWYPAEVNAPILNGWFWSPEKRPKSASQLIDIYYTSVGRNGDMLLNLSPDTRGLIPDDQLASLRGMAQVIADTFATNLAAGGVLSADTSSPSHGPACATDGNLDTWWEAAPGHSKATLELSLPKPVTFDVVSLQEAVDHRGQRIESFAIDAWNGSSWVTFERQTTVGHRRLLRIQKPVTTARVRIRILSSRLEPTLATIGLYRQAVPIPPPVLPARDAMGAVKIACPAGRRIVYTLDGSEPTLNSAVYRHPIDLSQGGTLEAACVTARGQLGLPASRDYVGLAPIGWRLVGAKDAAAALGDHGPANAIDGAPSTFWITAANLPPAEPRAVVVDMGTTHRIRGFAYLPRQDGKTDGVVESYRFEISRDGLHWITVIDHGRFGNIRNNPAMQETTFAPTEARYFKFTGLSSLGGDGRMGAAEITVLSADSGR</sequence>
<reference evidence="7" key="1">
    <citation type="submission" date="2016-10" db="EMBL/GenBank/DDBJ databases">
        <title>Sequence of Gallionella enrichment culture.</title>
        <authorList>
            <person name="Poehlein A."/>
            <person name="Muehling M."/>
            <person name="Daniel R."/>
        </authorList>
    </citation>
    <scope>NUCLEOTIDE SEQUENCE</scope>
</reference>
<dbReference type="GO" id="GO:0005764">
    <property type="term" value="C:lysosome"/>
    <property type="evidence" value="ECO:0007669"/>
    <property type="project" value="TreeGrafter"/>
</dbReference>
<evidence type="ECO:0000259" key="6">
    <source>
        <dbReference type="PROSITE" id="PS50022"/>
    </source>
</evidence>
<evidence type="ECO:0000256" key="3">
    <source>
        <dbReference type="ARBA" id="ARBA00022729"/>
    </source>
</evidence>
<keyword evidence="5 7" id="KW-0326">Glycosidase</keyword>
<comment type="similarity">
    <text evidence="1">Belongs to the glycosyl hydrolase 29 family.</text>
</comment>
<dbReference type="SUPFAM" id="SSF49785">
    <property type="entry name" value="Galactose-binding domain-like"/>
    <property type="match status" value="2"/>
</dbReference>
<dbReference type="InterPro" id="IPR000421">
    <property type="entry name" value="FA58C"/>
</dbReference>
<evidence type="ECO:0000313" key="7">
    <source>
        <dbReference type="EMBL" id="OIQ91743.1"/>
    </source>
</evidence>
<dbReference type="InterPro" id="IPR017853">
    <property type="entry name" value="GH"/>
</dbReference>
<dbReference type="PROSITE" id="PS50022">
    <property type="entry name" value="FA58C_3"/>
    <property type="match status" value="1"/>
</dbReference>
<dbReference type="SMART" id="SM00812">
    <property type="entry name" value="Alpha_L_fucos"/>
    <property type="match status" value="1"/>
</dbReference>
<dbReference type="Gene3D" id="2.60.120.260">
    <property type="entry name" value="Galactose-binding domain-like"/>
    <property type="match status" value="2"/>
</dbReference>
<dbReference type="GO" id="GO:0004560">
    <property type="term" value="F:alpha-L-fucosidase activity"/>
    <property type="evidence" value="ECO:0007669"/>
    <property type="project" value="InterPro"/>
</dbReference>
<dbReference type="EC" id="3.2.1.51" evidence="2"/>
<accession>A0A1J5RIB9</accession>
<name>A0A1J5RIB9_9ZZZZ</name>
<proteinExistence type="inferred from homology"/>
<evidence type="ECO:0000256" key="1">
    <source>
        <dbReference type="ARBA" id="ARBA00007951"/>
    </source>
</evidence>
<evidence type="ECO:0000256" key="2">
    <source>
        <dbReference type="ARBA" id="ARBA00012662"/>
    </source>
</evidence>
<dbReference type="GO" id="GO:0004308">
    <property type="term" value="F:exo-alpha-sialidase activity"/>
    <property type="evidence" value="ECO:0007669"/>
    <property type="project" value="UniProtKB-EC"/>
</dbReference>
<protein>
    <recommendedName>
        <fullName evidence="2">alpha-L-fucosidase</fullName>
        <ecNumber evidence="2">3.2.1.51</ecNumber>
    </recommendedName>
</protein>